<proteinExistence type="predicted"/>
<dbReference type="KEGG" id="pspc:Strain318_001678"/>
<dbReference type="Proteomes" id="UP001229955">
    <property type="component" value="Chromosome"/>
</dbReference>
<sequence>MPYEMLALRAIHILCGIFWVGGGIYSSVFAVPAITRSGPAAGPIIAELQRRKLFTILPLAALATMLSGVRLLWIVSGRFSADYFHSTQGHTYAAAGAASIIGFIVALVVSRPASVQLGALAAQMATLDGPARQAAEASIARLRVRANVSTSIAVGLLTLSALGMAVARYL</sequence>
<keyword evidence="1" id="KW-1133">Transmembrane helix</keyword>
<feature type="transmembrane region" description="Helical" evidence="1">
    <location>
        <begin position="148"/>
        <end position="167"/>
    </location>
</feature>
<keyword evidence="1" id="KW-0472">Membrane</keyword>
<reference evidence="2" key="1">
    <citation type="submission" date="2023-07" db="EMBL/GenBank/DDBJ databases">
        <authorList>
            <person name="Haufschild T."/>
            <person name="Kallscheuer N."/>
            <person name="Hammer J."/>
            <person name="Kohn T."/>
            <person name="Kabuu M."/>
            <person name="Jogler M."/>
            <person name="Wohfarth N."/>
            <person name="Heuer A."/>
            <person name="Rohde M."/>
            <person name="van Teeseling M.C.F."/>
            <person name="Jogler C."/>
        </authorList>
    </citation>
    <scope>NUCLEOTIDE SEQUENCE</scope>
    <source>
        <strain evidence="2">Strain 138</strain>
        <strain evidence="3">Strain 318</strain>
    </source>
</reference>
<accession>A0AA49K0A0</accession>
<protein>
    <recommendedName>
        <fullName evidence="5">Copper resistance protein D domain-containing protein</fullName>
    </recommendedName>
</protein>
<feature type="transmembrane region" description="Helical" evidence="1">
    <location>
        <begin position="6"/>
        <end position="32"/>
    </location>
</feature>
<evidence type="ECO:0000313" key="4">
    <source>
        <dbReference type="Proteomes" id="UP001229955"/>
    </source>
</evidence>
<organism evidence="2">
    <name type="scientific">Pseudogemmatithrix spongiicola</name>
    <dbReference type="NCBI Taxonomy" id="3062599"/>
    <lineage>
        <taxon>Bacteria</taxon>
        <taxon>Pseudomonadati</taxon>
        <taxon>Gemmatimonadota</taxon>
        <taxon>Gemmatimonadia</taxon>
        <taxon>Gemmatimonadales</taxon>
        <taxon>Gemmatimonadaceae</taxon>
        <taxon>Pseudogemmatithrix</taxon>
    </lineage>
</organism>
<feature type="transmembrane region" description="Helical" evidence="1">
    <location>
        <begin position="90"/>
        <end position="109"/>
    </location>
</feature>
<accession>A0AA49JUZ5</accession>
<name>A0AA49JUZ5_9BACT</name>
<evidence type="ECO:0000313" key="3">
    <source>
        <dbReference type="EMBL" id="WKW15301.1"/>
    </source>
</evidence>
<dbReference type="EMBL" id="CP130613">
    <property type="protein sequence ID" value="WKW15301.1"/>
    <property type="molecule type" value="Genomic_DNA"/>
</dbReference>
<evidence type="ECO:0000256" key="1">
    <source>
        <dbReference type="SAM" id="Phobius"/>
    </source>
</evidence>
<keyword evidence="1" id="KW-0812">Transmembrane</keyword>
<keyword evidence="4" id="KW-1185">Reference proteome</keyword>
<evidence type="ECO:0000313" key="2">
    <source>
        <dbReference type="EMBL" id="WKW12394.1"/>
    </source>
</evidence>
<feature type="transmembrane region" description="Helical" evidence="1">
    <location>
        <begin position="53"/>
        <end position="75"/>
    </location>
</feature>
<evidence type="ECO:0008006" key="5">
    <source>
        <dbReference type="Google" id="ProtNLM"/>
    </source>
</evidence>
<dbReference type="AlphaFoldDB" id="A0AA49JUZ5"/>
<gene>
    <name evidence="2" type="ORF">Strain138_001679</name>
    <name evidence="3" type="ORF">Strain318_001678</name>
</gene>
<dbReference type="EMBL" id="CP130612">
    <property type="protein sequence ID" value="WKW12394.1"/>
    <property type="molecule type" value="Genomic_DNA"/>
</dbReference>
<dbReference type="RefSeq" id="WP_367885271.1">
    <property type="nucleotide sequence ID" value="NZ_CP130612.1"/>
</dbReference>